<name>E6QIE1_9ZZZZ</name>
<dbReference type="EMBL" id="CABQ01000051">
    <property type="protein sequence ID" value="CBI07006.1"/>
    <property type="molecule type" value="Genomic_DNA"/>
</dbReference>
<protein>
    <submittedName>
        <fullName evidence="2">Uncharacterized protein</fullName>
    </submittedName>
</protein>
<gene>
    <name evidence="2" type="ORF">CARN6_0312</name>
</gene>
<proteinExistence type="predicted"/>
<feature type="region of interest" description="Disordered" evidence="1">
    <location>
        <begin position="27"/>
        <end position="46"/>
    </location>
</feature>
<sequence>MSQLRKGETVSTFSEMAEAWMRENMPMTEPQQAAPEDAKGSIAQDSPAKWRIRGGWTSIFPHCPYCASYALYRENNIGDYECLTCRRTGIEESTARQVM</sequence>
<accession>E6QIE1</accession>
<comment type="caution">
    <text evidence="2">The sequence shown here is derived from an EMBL/GenBank/DDBJ whole genome shotgun (WGS) entry which is preliminary data.</text>
</comment>
<dbReference type="AlphaFoldDB" id="E6QIE1"/>
<evidence type="ECO:0000313" key="2">
    <source>
        <dbReference type="EMBL" id="CBI07006.1"/>
    </source>
</evidence>
<evidence type="ECO:0000256" key="1">
    <source>
        <dbReference type="SAM" id="MobiDB-lite"/>
    </source>
</evidence>
<reference evidence="2" key="1">
    <citation type="submission" date="2009-10" db="EMBL/GenBank/DDBJ databases">
        <title>Diversity of trophic interactions inside an arsenic-rich microbial ecosystem.</title>
        <authorList>
            <person name="Bertin P.N."/>
            <person name="Heinrich-Salmeron A."/>
            <person name="Pelletier E."/>
            <person name="Goulhen-Chollet F."/>
            <person name="Arsene-Ploetze F."/>
            <person name="Gallien S."/>
            <person name="Calteau A."/>
            <person name="Vallenet D."/>
            <person name="Casiot C."/>
            <person name="Chane-Woon-Ming B."/>
            <person name="Giloteaux L."/>
            <person name="Barakat M."/>
            <person name="Bonnefoy V."/>
            <person name="Bruneel O."/>
            <person name="Chandler M."/>
            <person name="Cleiss J."/>
            <person name="Duran R."/>
            <person name="Elbaz-Poulichet F."/>
            <person name="Fonknechten N."/>
            <person name="Lauga B."/>
            <person name="Mornico D."/>
            <person name="Ortet P."/>
            <person name="Schaeffer C."/>
            <person name="Siguier P."/>
            <person name="Alexander Thil Smith A."/>
            <person name="Van Dorsselaer A."/>
            <person name="Weissenbach J."/>
            <person name="Medigue C."/>
            <person name="Le Paslier D."/>
        </authorList>
    </citation>
    <scope>NUCLEOTIDE SEQUENCE</scope>
</reference>
<organism evidence="2">
    <name type="scientific">mine drainage metagenome</name>
    <dbReference type="NCBI Taxonomy" id="410659"/>
    <lineage>
        <taxon>unclassified sequences</taxon>
        <taxon>metagenomes</taxon>
        <taxon>ecological metagenomes</taxon>
    </lineage>
</organism>